<dbReference type="InterPro" id="IPR017809">
    <property type="entry name" value="EgtA_Actinobacteria"/>
</dbReference>
<dbReference type="GO" id="GO:0006750">
    <property type="term" value="P:glutathione biosynthetic process"/>
    <property type="evidence" value="ECO:0007669"/>
    <property type="project" value="UniProtKB-UniRule"/>
</dbReference>
<evidence type="ECO:0000256" key="3">
    <source>
        <dbReference type="ARBA" id="ARBA00022840"/>
    </source>
</evidence>
<dbReference type="PIRSF" id="PIRSF017901">
    <property type="entry name" value="GCL"/>
    <property type="match status" value="1"/>
</dbReference>
<evidence type="ECO:0000313" key="8">
    <source>
        <dbReference type="EMBL" id="TQJ09801.1"/>
    </source>
</evidence>
<dbReference type="HAMAP" id="MF_02034">
    <property type="entry name" value="EgtA"/>
    <property type="match status" value="1"/>
</dbReference>
<reference evidence="8 9" key="1">
    <citation type="submission" date="2019-06" db="EMBL/GenBank/DDBJ databases">
        <title>Sequencing the genomes of 1000 actinobacteria strains.</title>
        <authorList>
            <person name="Klenk H.-P."/>
        </authorList>
    </citation>
    <scope>NUCLEOTIDE SEQUENCE [LARGE SCALE GENOMIC DNA]</scope>
    <source>
        <strain evidence="8 9">DSM 18607</strain>
    </source>
</reference>
<feature type="region of interest" description="Disordered" evidence="7">
    <location>
        <begin position="446"/>
        <end position="468"/>
    </location>
</feature>
<keyword evidence="3 5" id="KW-0067">ATP-binding</keyword>
<dbReference type="Proteomes" id="UP000317893">
    <property type="component" value="Unassembled WGS sequence"/>
</dbReference>
<feature type="region of interest" description="Disordered" evidence="7">
    <location>
        <begin position="1"/>
        <end position="21"/>
    </location>
</feature>
<dbReference type="InterPro" id="IPR035434">
    <property type="entry name" value="GCL_bact_plant"/>
</dbReference>
<comment type="pathway">
    <text evidence="5">Amino-acid biosynthesis; ergothioneine biosynthesis.</text>
</comment>
<proteinExistence type="inferred from homology"/>
<dbReference type="EMBL" id="VFMN01000001">
    <property type="protein sequence ID" value="TQJ09801.1"/>
    <property type="molecule type" value="Genomic_DNA"/>
</dbReference>
<protein>
    <recommendedName>
        <fullName evidence="5">Glutamate--cysteine ligase EgtA</fullName>
        <ecNumber evidence="5">6.3.2.2</ecNumber>
    </recommendedName>
    <alternativeName>
        <fullName evidence="5">Gamma-glutamylcysteine synthase</fullName>
        <shortName evidence="5">GCS</shortName>
        <shortName evidence="5">Gamma-ECS</shortName>
    </alternativeName>
</protein>
<comment type="catalytic activity">
    <reaction evidence="4 5 6">
        <text>L-cysteine + L-glutamate + ATP = gamma-L-glutamyl-L-cysteine + ADP + phosphate + H(+)</text>
        <dbReference type="Rhea" id="RHEA:13285"/>
        <dbReference type="ChEBI" id="CHEBI:15378"/>
        <dbReference type="ChEBI" id="CHEBI:29985"/>
        <dbReference type="ChEBI" id="CHEBI:30616"/>
        <dbReference type="ChEBI" id="CHEBI:35235"/>
        <dbReference type="ChEBI" id="CHEBI:43474"/>
        <dbReference type="ChEBI" id="CHEBI:58173"/>
        <dbReference type="ChEBI" id="CHEBI:456216"/>
        <dbReference type="EC" id="6.3.2.2"/>
    </reaction>
</comment>
<evidence type="ECO:0000256" key="2">
    <source>
        <dbReference type="ARBA" id="ARBA00022741"/>
    </source>
</evidence>
<accession>A0A542E389</accession>
<comment type="function">
    <text evidence="5">Catalyzes the synthesis of gamma-glutamylcysteine (gamma-GC). This compound is used as substrate for the biosynthesis of the low-molecular thiol compound ergothioneine.</text>
</comment>
<dbReference type="PANTHER" id="PTHR34378">
    <property type="entry name" value="GLUTAMATE--CYSTEINE LIGASE, CHLOROPLASTIC"/>
    <property type="match status" value="1"/>
</dbReference>
<evidence type="ECO:0000256" key="1">
    <source>
        <dbReference type="ARBA" id="ARBA00022598"/>
    </source>
</evidence>
<evidence type="ECO:0000256" key="5">
    <source>
        <dbReference type="HAMAP-Rule" id="MF_02034"/>
    </source>
</evidence>
<dbReference type="InterPro" id="IPR014746">
    <property type="entry name" value="Gln_synth/guanido_kin_cat_dom"/>
</dbReference>
<dbReference type="NCBIfam" id="TIGR03444">
    <property type="entry name" value="EgtA_Cys_ligase"/>
    <property type="match status" value="1"/>
</dbReference>
<keyword evidence="1 5" id="KW-0436">Ligase</keyword>
<name>A0A542E389_9MICO</name>
<comment type="caution">
    <text evidence="8">The sequence shown here is derived from an EMBL/GenBank/DDBJ whole genome shotgun (WGS) entry which is preliminary data.</text>
</comment>
<keyword evidence="2 5" id="KW-0547">Nucleotide-binding</keyword>
<dbReference type="InterPro" id="IPR006336">
    <property type="entry name" value="GCS2"/>
</dbReference>
<dbReference type="UniPathway" id="UPA01014"/>
<dbReference type="AlphaFoldDB" id="A0A542E389"/>
<dbReference type="PANTHER" id="PTHR34378:SF1">
    <property type="entry name" value="GLUTAMATE--CYSTEINE LIGASE, CHLOROPLASTIC"/>
    <property type="match status" value="1"/>
</dbReference>
<evidence type="ECO:0000256" key="7">
    <source>
        <dbReference type="SAM" id="MobiDB-lite"/>
    </source>
</evidence>
<comment type="similarity">
    <text evidence="5 6">Belongs to the glutamate--cysteine ligase type 2 family. EgtA subfamily.</text>
</comment>
<organism evidence="8 9">
    <name type="scientific">Lapillicoccus jejuensis</name>
    <dbReference type="NCBI Taxonomy" id="402171"/>
    <lineage>
        <taxon>Bacteria</taxon>
        <taxon>Bacillati</taxon>
        <taxon>Actinomycetota</taxon>
        <taxon>Actinomycetes</taxon>
        <taxon>Micrococcales</taxon>
        <taxon>Intrasporangiaceae</taxon>
        <taxon>Lapillicoccus</taxon>
    </lineage>
</organism>
<dbReference type="GO" id="GO:0052699">
    <property type="term" value="P:ergothioneine biosynthetic process"/>
    <property type="evidence" value="ECO:0007669"/>
    <property type="project" value="UniProtKB-UniRule"/>
</dbReference>
<feature type="compositionally biased region" description="Low complexity" evidence="7">
    <location>
        <begin position="450"/>
        <end position="468"/>
    </location>
</feature>
<gene>
    <name evidence="5" type="primary">egtA</name>
    <name evidence="8" type="ORF">FB458_2917</name>
</gene>
<dbReference type="SUPFAM" id="SSF55931">
    <property type="entry name" value="Glutamine synthetase/guanido kinase"/>
    <property type="match status" value="1"/>
</dbReference>
<sequence>MSTTMCATPPSTPQPSSADLHWPAPGAAAVQAARERIASSAFRECAGGRVGLELELHLVDLVDPGRRPGWDRVAGLVAQVAAAGPLPGGSRVTTEPGGQVELSGPPYDDVTAAVRALTLDEARLREVAAPLGLGLASLGADPARAPRRLSPAGRYAAMEQHFERFSVGGSGLAMMTSTAALQVNLDAGPASGWGDRLELVRALVPVLVAVSSTSPWLGGRSSGWHSMRQGTWDGIDHGRSGSVGAPERTGVAPDGRGDPAAQWADYALRGPVMLVAAEPPGPSGPTGDVRAVRERVTLADWLSGEVDLGRPATAADVDYHLSTLFPPVRPRGYLEVRSLDALPARWWPAVAALTATLVDDAVAADAARAATEPVAGEWEAAARLGPGDASVHRAALRCLEVAADRAPAPFADDVGELAQRWRDGHTLSGALRDRIERQGPVAVLLDEARTTPAPVPGATTTPAQGGQR</sequence>
<dbReference type="GO" id="GO:0005524">
    <property type="term" value="F:ATP binding"/>
    <property type="evidence" value="ECO:0007669"/>
    <property type="project" value="UniProtKB-UniRule"/>
</dbReference>
<keyword evidence="9" id="KW-1185">Reference proteome</keyword>
<dbReference type="EC" id="6.3.2.2" evidence="5"/>
<dbReference type="Gene3D" id="3.30.590.20">
    <property type="match status" value="1"/>
</dbReference>
<dbReference type="RefSeq" id="WP_141849115.1">
    <property type="nucleotide sequence ID" value="NZ_BAAAPR010000007.1"/>
</dbReference>
<evidence type="ECO:0000313" key="9">
    <source>
        <dbReference type="Proteomes" id="UP000317893"/>
    </source>
</evidence>
<evidence type="ECO:0000256" key="6">
    <source>
        <dbReference type="PIRNR" id="PIRNR017901"/>
    </source>
</evidence>
<dbReference type="OrthoDB" id="9780152at2"/>
<dbReference type="Pfam" id="PF04107">
    <property type="entry name" value="GCS2"/>
    <property type="match status" value="1"/>
</dbReference>
<evidence type="ECO:0000256" key="4">
    <source>
        <dbReference type="ARBA" id="ARBA00048819"/>
    </source>
</evidence>
<dbReference type="GO" id="GO:0004357">
    <property type="term" value="F:glutamate-cysteine ligase activity"/>
    <property type="evidence" value="ECO:0007669"/>
    <property type="project" value="UniProtKB-UniRule"/>
</dbReference>